<evidence type="ECO:0000313" key="2">
    <source>
        <dbReference type="Proteomes" id="UP000007813"/>
    </source>
</evidence>
<proteinExistence type="predicted"/>
<comment type="caution">
    <text evidence="1">The sequence shown here is derived from an EMBL/GenBank/DDBJ whole genome shotgun (WGS) entry which is preliminary data.</text>
</comment>
<sequence>MNNPRSSELTLSYAEMVRAIQEVTTSSVGPFAPDPWVG</sequence>
<protein>
    <submittedName>
        <fullName evidence="1">Uncharacterized protein</fullName>
    </submittedName>
</protein>
<name>J3EZP0_9EURY</name>
<gene>
    <name evidence="1" type="ORF">HSB1_01530</name>
</gene>
<evidence type="ECO:0000313" key="1">
    <source>
        <dbReference type="EMBL" id="EJN61112.1"/>
    </source>
</evidence>
<dbReference type="AlphaFoldDB" id="J3EZP0"/>
<accession>J3EZP0</accession>
<organism evidence="1 2">
    <name type="scientific">Halogranum salarium B-1</name>
    <dbReference type="NCBI Taxonomy" id="1210908"/>
    <lineage>
        <taxon>Archaea</taxon>
        <taxon>Methanobacteriati</taxon>
        <taxon>Methanobacteriota</taxon>
        <taxon>Stenosarchaea group</taxon>
        <taxon>Halobacteria</taxon>
        <taxon>Halobacteriales</taxon>
        <taxon>Haloferacaceae</taxon>
    </lineage>
</organism>
<dbReference type="EMBL" id="ALJD01000002">
    <property type="protein sequence ID" value="EJN61112.1"/>
    <property type="molecule type" value="Genomic_DNA"/>
</dbReference>
<reference evidence="1 2" key="1">
    <citation type="journal article" date="2012" name="J. Bacteriol.">
        <title>Draft Genome Sequence of the Extremely Halophilic Archaeon Halogranum salarium B-1T.</title>
        <authorList>
            <person name="Kim K.K."/>
            <person name="Lee K.C."/>
            <person name="Lee J.S."/>
        </authorList>
    </citation>
    <scope>NUCLEOTIDE SEQUENCE [LARGE SCALE GENOMIC DNA]</scope>
    <source>
        <strain evidence="1 2">B-1</strain>
    </source>
</reference>
<dbReference type="Proteomes" id="UP000007813">
    <property type="component" value="Unassembled WGS sequence"/>
</dbReference>